<gene>
    <name evidence="1" type="ORF">BC643_0213</name>
</gene>
<dbReference type="EMBL" id="RAPN01000001">
    <property type="protein sequence ID" value="RKD89879.1"/>
    <property type="molecule type" value="Genomic_DNA"/>
</dbReference>
<comment type="caution">
    <text evidence="1">The sequence shown here is derived from an EMBL/GenBank/DDBJ whole genome shotgun (WGS) entry which is preliminary data.</text>
</comment>
<evidence type="ECO:0000313" key="1">
    <source>
        <dbReference type="EMBL" id="RKD89879.1"/>
    </source>
</evidence>
<reference evidence="1 2" key="1">
    <citation type="submission" date="2018-09" db="EMBL/GenBank/DDBJ databases">
        <title>Genomic Encyclopedia of Archaeal and Bacterial Type Strains, Phase II (KMG-II): from individual species to whole genera.</title>
        <authorList>
            <person name="Goeker M."/>
        </authorList>
    </citation>
    <scope>NUCLEOTIDE SEQUENCE [LARGE SCALE GENOMIC DNA]</scope>
    <source>
        <strain evidence="1 2">DSM 27148</strain>
    </source>
</reference>
<dbReference type="RefSeq" id="WP_120271328.1">
    <property type="nucleotide sequence ID" value="NZ_RAPN01000001.1"/>
</dbReference>
<name>A0A419W371_9BACT</name>
<accession>A0A419W371</accession>
<dbReference type="Proteomes" id="UP000283387">
    <property type="component" value="Unassembled WGS sequence"/>
</dbReference>
<organism evidence="1 2">
    <name type="scientific">Mangrovibacterium diazotrophicum</name>
    <dbReference type="NCBI Taxonomy" id="1261403"/>
    <lineage>
        <taxon>Bacteria</taxon>
        <taxon>Pseudomonadati</taxon>
        <taxon>Bacteroidota</taxon>
        <taxon>Bacteroidia</taxon>
        <taxon>Marinilabiliales</taxon>
        <taxon>Prolixibacteraceae</taxon>
        <taxon>Mangrovibacterium</taxon>
    </lineage>
</organism>
<proteinExistence type="predicted"/>
<dbReference type="AlphaFoldDB" id="A0A419W371"/>
<protein>
    <submittedName>
        <fullName evidence="1">Uncharacterized protein</fullName>
    </submittedName>
</protein>
<sequence>MLTTINKAWNWIGVKAKEIMQTNDFGNIIFKSTKKEISQAKMNQELKTRLVDAVDRAIEKNN</sequence>
<keyword evidence="2" id="KW-1185">Reference proteome</keyword>
<dbReference type="OrthoDB" id="8683979at2"/>
<evidence type="ECO:0000313" key="2">
    <source>
        <dbReference type="Proteomes" id="UP000283387"/>
    </source>
</evidence>